<evidence type="ECO:0000256" key="4">
    <source>
        <dbReference type="ARBA" id="ARBA00022691"/>
    </source>
</evidence>
<dbReference type="InterPro" id="IPR050953">
    <property type="entry name" value="N4_N6_ade-DNA_methylase"/>
</dbReference>
<dbReference type="InterPro" id="IPR011639">
    <property type="entry name" value="MethylTrfase_TaqI-like_dom"/>
</dbReference>
<dbReference type="InterPro" id="IPR055573">
    <property type="entry name" value="DUF7149"/>
</dbReference>
<dbReference type="InterPro" id="IPR002052">
    <property type="entry name" value="DNA_methylase_N6_adenine_CS"/>
</dbReference>
<evidence type="ECO:0000256" key="5">
    <source>
        <dbReference type="ARBA" id="ARBA00047942"/>
    </source>
</evidence>
<accession>A0AA90Q0G6</accession>
<feature type="domain" description="DUF7149" evidence="7">
    <location>
        <begin position="7"/>
        <end position="225"/>
    </location>
</feature>
<evidence type="ECO:0000256" key="3">
    <source>
        <dbReference type="ARBA" id="ARBA00022679"/>
    </source>
</evidence>
<protein>
    <recommendedName>
        <fullName evidence="1">site-specific DNA-methyltransferase (adenine-specific)</fullName>
        <ecNumber evidence="1">2.1.1.72</ecNumber>
    </recommendedName>
</protein>
<evidence type="ECO:0000259" key="7">
    <source>
        <dbReference type="Pfam" id="PF23653"/>
    </source>
</evidence>
<comment type="catalytic activity">
    <reaction evidence="5">
        <text>a 2'-deoxyadenosine in DNA + S-adenosyl-L-methionine = an N(6)-methyl-2'-deoxyadenosine in DNA + S-adenosyl-L-homocysteine + H(+)</text>
        <dbReference type="Rhea" id="RHEA:15197"/>
        <dbReference type="Rhea" id="RHEA-COMP:12418"/>
        <dbReference type="Rhea" id="RHEA-COMP:12419"/>
        <dbReference type="ChEBI" id="CHEBI:15378"/>
        <dbReference type="ChEBI" id="CHEBI:57856"/>
        <dbReference type="ChEBI" id="CHEBI:59789"/>
        <dbReference type="ChEBI" id="CHEBI:90615"/>
        <dbReference type="ChEBI" id="CHEBI:90616"/>
        <dbReference type="EC" id="2.1.1.72"/>
    </reaction>
</comment>
<dbReference type="Proteomes" id="UP001240777">
    <property type="component" value="Unassembled WGS sequence"/>
</dbReference>
<dbReference type="GO" id="GO:0006304">
    <property type="term" value="P:DNA modification"/>
    <property type="evidence" value="ECO:0007669"/>
    <property type="project" value="InterPro"/>
</dbReference>
<dbReference type="AlphaFoldDB" id="A0AA90Q0G6"/>
<dbReference type="Pfam" id="PF23653">
    <property type="entry name" value="DUF7149"/>
    <property type="match status" value="1"/>
</dbReference>
<reference evidence="9 11" key="3">
    <citation type="journal article" date="2024" name="Syst. Appl. Microbiol.">
        <title>Helicobacter cappadocius sp. nov., from lizards: The first psychrotrophic Helicobacter species.</title>
        <authorList>
            <person name="Aydin F."/>
            <person name="Tarhane S."/>
            <person name="Karakaya E."/>
            <person name="Abay S."/>
            <person name="Kayman T."/>
            <person name="Guran O."/>
            <person name="Bozkurt E."/>
            <person name="Uzum N."/>
            <person name="Avci A."/>
            <person name="Olgun K."/>
            <person name="Jablonski D."/>
            <person name="Guran C."/>
            <person name="Burcin Saticioglu I."/>
        </authorList>
    </citation>
    <scope>NUCLEOTIDE SEQUENCE [LARGE SCALE GENOMIC DNA]</scope>
    <source>
        <strain evidence="9">Faydin-H75</strain>
        <strain evidence="11">faydin-H76</strain>
    </source>
</reference>
<name>A0AA90Q0G6_9HELI</name>
<dbReference type="GO" id="GO:0009007">
    <property type="term" value="F:site-specific DNA-methyltransferase (adenine-specific) activity"/>
    <property type="evidence" value="ECO:0007669"/>
    <property type="project" value="UniProtKB-EC"/>
</dbReference>
<feature type="domain" description="DUF7814" evidence="8">
    <location>
        <begin position="226"/>
        <end position="431"/>
    </location>
</feature>
<gene>
    <name evidence="9" type="ORF">Q5I04_08555</name>
    <name evidence="10" type="ORF">Q5I06_08585</name>
</gene>
<feature type="domain" description="Type II methyltransferase M.TaqI-like" evidence="6">
    <location>
        <begin position="602"/>
        <end position="854"/>
    </location>
</feature>
<reference evidence="10 12" key="1">
    <citation type="submission" date="2023-07" db="EMBL/GenBank/DDBJ databases">
        <title>Unpublished Manusciprt.</title>
        <authorList>
            <person name="Aydin F."/>
            <person name="Tarhane S."/>
            <person name="Saticioglu I.B."/>
            <person name="Karakaya E."/>
            <person name="Abay S."/>
            <person name="Guran O."/>
            <person name="Bozkurt E."/>
            <person name="Uzum N."/>
            <person name="Olgun K."/>
            <person name="Jablonski D."/>
        </authorList>
    </citation>
    <scope>NUCLEOTIDE SEQUENCE</scope>
    <source>
        <strain evidence="12">faydin-H75</strain>
        <strain evidence="10">Faydin-H76</strain>
    </source>
</reference>
<dbReference type="InterPro" id="IPR029063">
    <property type="entry name" value="SAM-dependent_MTases_sf"/>
</dbReference>
<keyword evidence="3" id="KW-0808">Transferase</keyword>
<feature type="non-terminal residue" evidence="10">
    <location>
        <position position="854"/>
    </location>
</feature>
<keyword evidence="4" id="KW-0949">S-adenosyl-L-methionine</keyword>
<dbReference type="RefSeq" id="WP_394358145.1">
    <property type="nucleotide sequence ID" value="NZ_JAUPEV010000023.1"/>
</dbReference>
<sequence length="854" mass="98670">MKYNRLSLQDFLGNLSSQINPSKSQVDEFKSHISKLQQTDKEESEEHHKNAINSFLTQCFKYTINTKGRIDATIFEEGEAKVIIEAKSLKNKSQFPANAETLESKAFCESILYYLRESISNNNNNIKHIILCNLNCFYIIDAKEYYQCFSKDKTILKAFKNTDLKEGNDTTTEKFYDDLAEYLPKLNSEISYVYFDLTQTDTMDIALIYAVLSPAVLLKQKMFIDANTLNQGFYDELLYILGLQEKLENGKVIIIPSNTQNTFLDSITKNLGFNVQDDFEDIFSLLTTWNNRILFLRLLESMLLSFGHIKKPFLDLEIIPDFKIFNQLFFDVLAKKESSRTQIPKGLENIPYLNSSLFEKTTLEKEDEKKGGKNKQIRSLDSNPLELYKSSVLKKDSEYKNKDSLPLLEYLFSFLHSYDFTTTPQDIENHTKINFDKLINSAVLGLVFEKLNGYKEGSFYTPSFITSYMCRESITKIVIDKFNSAKNWGCKTIDELYNKIDDIQEANKIFHSITICDPAVGSGHFLVSALNELIYIKYKLGILCDEQGRKLKDISLELSNDEIIIKGQNGEIISYCIPAHKEIESHKIQKAIFNTKKGIIENCLFGVDINPNSCEITRLRLWIELLKYSYYEDIERKYLQTLPNIDINIKAGNSLISNFPINTKLTTGLTIEFTRNLKTAIEDYKTQVSLYKEALGNKTLITQKISSIKTMLKEHFIKWDKRTQSLEKSVREFVGKYGEDIFKWEQKFRDSDFGFEIERIITDSLYDEKGKPKNNPIKFQKGLEGISSSSEPIKTPDELDKVGLKLLESIKSDFEHLEQLRKGDSFEWRFEFPEVLDEEGDFVGFDLVIGNPPY</sequence>
<dbReference type="PROSITE" id="PS00092">
    <property type="entry name" value="N6_MTASE"/>
    <property type="match status" value="1"/>
</dbReference>
<dbReference type="EMBL" id="JAUYZK010000022">
    <property type="protein sequence ID" value="MDP2539823.1"/>
    <property type="molecule type" value="Genomic_DNA"/>
</dbReference>
<dbReference type="PANTHER" id="PTHR33841">
    <property type="entry name" value="DNA METHYLTRANSFERASE YEEA-RELATED"/>
    <property type="match status" value="1"/>
</dbReference>
<dbReference type="PRINTS" id="PR00507">
    <property type="entry name" value="N12N6MTFRASE"/>
</dbReference>
<evidence type="ECO:0000256" key="2">
    <source>
        <dbReference type="ARBA" id="ARBA00022603"/>
    </source>
</evidence>
<evidence type="ECO:0000256" key="1">
    <source>
        <dbReference type="ARBA" id="ARBA00011900"/>
    </source>
</evidence>
<dbReference type="InterPro" id="IPR056716">
    <property type="entry name" value="DUF7814"/>
</dbReference>
<evidence type="ECO:0000313" key="9">
    <source>
        <dbReference type="EMBL" id="MDO7253949.1"/>
    </source>
</evidence>
<evidence type="ECO:0000313" key="12">
    <source>
        <dbReference type="Proteomes" id="UP001240777"/>
    </source>
</evidence>
<dbReference type="EC" id="2.1.1.72" evidence="1"/>
<dbReference type="PANTHER" id="PTHR33841:SF1">
    <property type="entry name" value="DNA METHYLTRANSFERASE A"/>
    <property type="match status" value="1"/>
</dbReference>
<dbReference type="GO" id="GO:0003676">
    <property type="term" value="F:nucleic acid binding"/>
    <property type="evidence" value="ECO:0007669"/>
    <property type="project" value="InterPro"/>
</dbReference>
<reference evidence="9" key="2">
    <citation type="submission" date="2023-07" db="EMBL/GenBank/DDBJ databases">
        <authorList>
            <person name="Aydin F."/>
            <person name="Tarhane S."/>
            <person name="Saticioglu I.B."/>
            <person name="Karakaya E."/>
            <person name="Abay S."/>
            <person name="Guran O."/>
            <person name="Bozkurt E."/>
            <person name="Uzum N."/>
            <person name="Olgun K."/>
            <person name="Jablonski D."/>
        </authorList>
    </citation>
    <scope>NUCLEOTIDE SEQUENCE</scope>
    <source>
        <strain evidence="9">Faydin-H75</strain>
    </source>
</reference>
<evidence type="ECO:0000259" key="6">
    <source>
        <dbReference type="Pfam" id="PF07669"/>
    </source>
</evidence>
<proteinExistence type="predicted"/>
<comment type="caution">
    <text evidence="10">The sequence shown here is derived from an EMBL/GenBank/DDBJ whole genome shotgun (WGS) entry which is preliminary data.</text>
</comment>
<evidence type="ECO:0000259" key="8">
    <source>
        <dbReference type="Pfam" id="PF25120"/>
    </source>
</evidence>
<dbReference type="Proteomes" id="UP001177258">
    <property type="component" value="Unassembled WGS sequence"/>
</dbReference>
<dbReference type="EMBL" id="JAUPEV010000023">
    <property type="protein sequence ID" value="MDO7253949.1"/>
    <property type="molecule type" value="Genomic_DNA"/>
</dbReference>
<dbReference type="GO" id="GO:0032259">
    <property type="term" value="P:methylation"/>
    <property type="evidence" value="ECO:0007669"/>
    <property type="project" value="UniProtKB-KW"/>
</dbReference>
<dbReference type="Pfam" id="PF25120">
    <property type="entry name" value="DUF7814"/>
    <property type="match status" value="1"/>
</dbReference>
<keyword evidence="12" id="KW-1185">Reference proteome</keyword>
<evidence type="ECO:0000313" key="10">
    <source>
        <dbReference type="EMBL" id="MDP2539823.1"/>
    </source>
</evidence>
<dbReference type="SUPFAM" id="SSF53335">
    <property type="entry name" value="S-adenosyl-L-methionine-dependent methyltransferases"/>
    <property type="match status" value="1"/>
</dbReference>
<dbReference type="Pfam" id="PF07669">
    <property type="entry name" value="Eco57I"/>
    <property type="match status" value="1"/>
</dbReference>
<dbReference type="Gene3D" id="3.40.50.150">
    <property type="entry name" value="Vaccinia Virus protein VP39"/>
    <property type="match status" value="1"/>
</dbReference>
<evidence type="ECO:0000313" key="11">
    <source>
        <dbReference type="Proteomes" id="UP001177258"/>
    </source>
</evidence>
<keyword evidence="2 10" id="KW-0489">Methyltransferase</keyword>
<organism evidence="10 11">
    <name type="scientific">Helicobacter cappadocius</name>
    <dbReference type="NCBI Taxonomy" id="3063998"/>
    <lineage>
        <taxon>Bacteria</taxon>
        <taxon>Pseudomonadati</taxon>
        <taxon>Campylobacterota</taxon>
        <taxon>Epsilonproteobacteria</taxon>
        <taxon>Campylobacterales</taxon>
        <taxon>Helicobacteraceae</taxon>
        <taxon>Helicobacter</taxon>
    </lineage>
</organism>